<evidence type="ECO:0000259" key="2">
    <source>
        <dbReference type="PROSITE" id="PS51898"/>
    </source>
</evidence>
<evidence type="ECO:0000256" key="1">
    <source>
        <dbReference type="ARBA" id="ARBA00023172"/>
    </source>
</evidence>
<proteinExistence type="predicted"/>
<dbReference type="PROSITE" id="PS51898">
    <property type="entry name" value="TYR_RECOMBINASE"/>
    <property type="match status" value="1"/>
</dbReference>
<dbReference type="Pfam" id="PF00589">
    <property type="entry name" value="Phage_integrase"/>
    <property type="match status" value="1"/>
</dbReference>
<accession>A0A7X6HFM0</accession>
<dbReference type="Proteomes" id="UP000544090">
    <property type="component" value="Unassembled WGS sequence"/>
</dbReference>
<protein>
    <submittedName>
        <fullName evidence="3">Tyrosine-type recombinase/integrase</fullName>
    </submittedName>
</protein>
<dbReference type="GO" id="GO:0003677">
    <property type="term" value="F:DNA binding"/>
    <property type="evidence" value="ECO:0007669"/>
    <property type="project" value="InterPro"/>
</dbReference>
<dbReference type="GO" id="GO:0006310">
    <property type="term" value="P:DNA recombination"/>
    <property type="evidence" value="ECO:0007669"/>
    <property type="project" value="UniProtKB-KW"/>
</dbReference>
<keyword evidence="4" id="KW-1185">Reference proteome</keyword>
<dbReference type="InterPro" id="IPR002104">
    <property type="entry name" value="Integrase_catalytic"/>
</dbReference>
<evidence type="ECO:0000313" key="4">
    <source>
        <dbReference type="Proteomes" id="UP000544090"/>
    </source>
</evidence>
<dbReference type="SUPFAM" id="SSF56349">
    <property type="entry name" value="DNA breaking-rejoining enzymes"/>
    <property type="match status" value="1"/>
</dbReference>
<keyword evidence="1" id="KW-0233">DNA recombination</keyword>
<name>A0A7X6HFM0_9MICC</name>
<reference evidence="3 4" key="1">
    <citation type="submission" date="2020-04" db="EMBL/GenBank/DDBJ databases">
        <title>Arthrobacter sp. nov.</title>
        <authorList>
            <person name="Liu S."/>
        </authorList>
    </citation>
    <scope>NUCLEOTIDE SEQUENCE [LARGE SCALE GENOMIC DNA]</scope>
    <source>
        <strain evidence="3 4">E918</strain>
    </source>
</reference>
<dbReference type="AlphaFoldDB" id="A0A7X6HFM0"/>
<feature type="domain" description="Tyr recombinase" evidence="2">
    <location>
        <begin position="1"/>
        <end position="137"/>
    </location>
</feature>
<dbReference type="InterPro" id="IPR013762">
    <property type="entry name" value="Integrase-like_cat_sf"/>
</dbReference>
<dbReference type="Gene3D" id="1.10.443.10">
    <property type="entry name" value="Intergrase catalytic core"/>
    <property type="match status" value="1"/>
</dbReference>
<dbReference type="InterPro" id="IPR011010">
    <property type="entry name" value="DNA_brk_join_enz"/>
</dbReference>
<gene>
    <name evidence="3" type="ORF">HGG74_17355</name>
</gene>
<dbReference type="GO" id="GO:0015074">
    <property type="term" value="P:DNA integration"/>
    <property type="evidence" value="ECO:0007669"/>
    <property type="project" value="InterPro"/>
</dbReference>
<comment type="caution">
    <text evidence="3">The sequence shown here is derived from an EMBL/GenBank/DDBJ whole genome shotgun (WGS) entry which is preliminary data.</text>
</comment>
<sequence length="154" mass="16542">MASSAVKTLQHALRVTDKQKRVQDGDTFKLVAEFGGKTLEALHRAQKSAGISVVDQTTPDLWHALGLAELERVVLVPGDSDFLVPTFHNLRHTAVSLAISAGANIKLVQRIAGHASATMTLDVYGDLFDDDLHDSAKRLNEALQEVGGFALASN</sequence>
<evidence type="ECO:0000313" key="3">
    <source>
        <dbReference type="EMBL" id="NKX56262.1"/>
    </source>
</evidence>
<organism evidence="3 4">
    <name type="scientific">Arthrobacter mobilis</name>
    <dbReference type="NCBI Taxonomy" id="2724944"/>
    <lineage>
        <taxon>Bacteria</taxon>
        <taxon>Bacillati</taxon>
        <taxon>Actinomycetota</taxon>
        <taxon>Actinomycetes</taxon>
        <taxon>Micrococcales</taxon>
        <taxon>Micrococcaceae</taxon>
        <taxon>Arthrobacter</taxon>
    </lineage>
</organism>
<dbReference type="EMBL" id="JAAZSQ010000021">
    <property type="protein sequence ID" value="NKX56262.1"/>
    <property type="molecule type" value="Genomic_DNA"/>
</dbReference>